<accession>A0ABM4X7Y8</accession>
<feature type="short sequence motif" description="VHIID" evidence="3">
    <location>
        <begin position="46"/>
        <end position="50"/>
    </location>
</feature>
<evidence type="ECO:0000256" key="2">
    <source>
        <dbReference type="ARBA" id="ARBA00023163"/>
    </source>
</evidence>
<proteinExistence type="inferred from homology"/>
<evidence type="ECO:0000256" key="3">
    <source>
        <dbReference type="PROSITE-ProRule" id="PRU01191"/>
    </source>
</evidence>
<evidence type="ECO:0000313" key="4">
    <source>
        <dbReference type="Proteomes" id="UP001652660"/>
    </source>
</evidence>
<comment type="similarity">
    <text evidence="3">Belongs to the GRAS family.</text>
</comment>
<dbReference type="InterPro" id="IPR005202">
    <property type="entry name" value="TF_GRAS"/>
</dbReference>
<dbReference type="Pfam" id="PF03514">
    <property type="entry name" value="GRAS"/>
    <property type="match status" value="1"/>
</dbReference>
<keyword evidence="1" id="KW-0805">Transcription regulation</keyword>
<dbReference type="Proteomes" id="UP001652660">
    <property type="component" value="Chromosome 3e"/>
</dbReference>
<name>A0ABM4X7Y8_COFAR</name>
<comment type="caution">
    <text evidence="3">Lacks conserved residue(s) required for the propagation of feature annotation.</text>
</comment>
<dbReference type="RefSeq" id="XP_071940130.1">
    <property type="nucleotide sequence ID" value="XM_072084029.1"/>
</dbReference>
<evidence type="ECO:0000256" key="1">
    <source>
        <dbReference type="ARBA" id="ARBA00023015"/>
    </source>
</evidence>
<gene>
    <name evidence="5" type="primary">LOC140038764</name>
</gene>
<keyword evidence="4" id="KW-1185">Reference proteome</keyword>
<dbReference type="PANTHER" id="PTHR31636">
    <property type="entry name" value="OSJNBA0084A10.13 PROTEIN-RELATED"/>
    <property type="match status" value="1"/>
</dbReference>
<dbReference type="GeneID" id="140038764"/>
<feature type="region of interest" description="SAW" evidence="3">
    <location>
        <begin position="163"/>
        <end position="190"/>
    </location>
</feature>
<protein>
    <submittedName>
        <fullName evidence="5">GRAS family protein RAM1-like</fullName>
    </submittedName>
</protein>
<evidence type="ECO:0000313" key="5">
    <source>
        <dbReference type="RefSeq" id="XP_071940130.1"/>
    </source>
</evidence>
<reference evidence="5" key="1">
    <citation type="submission" date="2025-08" db="UniProtKB">
        <authorList>
            <consortium name="RefSeq"/>
        </authorList>
    </citation>
    <scope>IDENTIFICATION</scope>
    <source>
        <tissue evidence="5">Leaves</tissue>
    </source>
</reference>
<keyword evidence="2" id="KW-0804">Transcription</keyword>
<organism evidence="4 5">
    <name type="scientific">Coffea arabica</name>
    <name type="common">Arabian coffee</name>
    <dbReference type="NCBI Taxonomy" id="13443"/>
    <lineage>
        <taxon>Eukaryota</taxon>
        <taxon>Viridiplantae</taxon>
        <taxon>Streptophyta</taxon>
        <taxon>Embryophyta</taxon>
        <taxon>Tracheophyta</taxon>
        <taxon>Spermatophyta</taxon>
        <taxon>Magnoliopsida</taxon>
        <taxon>eudicotyledons</taxon>
        <taxon>Gunneridae</taxon>
        <taxon>Pentapetalae</taxon>
        <taxon>asterids</taxon>
        <taxon>lamiids</taxon>
        <taxon>Gentianales</taxon>
        <taxon>Rubiaceae</taxon>
        <taxon>Ixoroideae</taxon>
        <taxon>Gardenieae complex</taxon>
        <taxon>Bertiereae - Coffeeae clade</taxon>
        <taxon>Coffeeae</taxon>
        <taxon>Coffea</taxon>
    </lineage>
</organism>
<sequence length="190" mass="21626">MPTLEEAFTTLQPAVVECQQELPFCQVTQFTAIQAIVDNLAAAKRVHIVDLGIKSGSHWPIIMQAHAGRQECQLELLKITAVGPHKERIEEIGTIAKLKPCVMVMIEIEASTNTPNFLDRFDAALYLCAAVFNCHEDCMERENSCRVLLEGVFIWEGIQNIITTEGEERIHRQEKLEFWRAYWQDLASLK</sequence>
<dbReference type="PROSITE" id="PS50985">
    <property type="entry name" value="GRAS"/>
    <property type="match status" value="1"/>
</dbReference>